<name>A0A561P9V6_9BACT</name>
<dbReference type="GO" id="GO:0003959">
    <property type="term" value="F:NADPH dehydrogenase activity"/>
    <property type="evidence" value="ECO:0007669"/>
    <property type="project" value="InterPro"/>
</dbReference>
<keyword evidence="3" id="KW-0288">FMN</keyword>
<evidence type="ECO:0000259" key="6">
    <source>
        <dbReference type="Pfam" id="PF00724"/>
    </source>
</evidence>
<dbReference type="PANTHER" id="PTHR43303:SF4">
    <property type="entry name" value="NADPH DEHYDROGENASE C23G7.10C-RELATED"/>
    <property type="match status" value="1"/>
</dbReference>
<comment type="cofactor">
    <cofactor evidence="1">
        <name>FMN</name>
        <dbReference type="ChEBI" id="CHEBI:58210"/>
    </cofactor>
</comment>
<dbReference type="SUPFAM" id="SSF51395">
    <property type="entry name" value="FMN-linked oxidoreductases"/>
    <property type="match status" value="1"/>
</dbReference>
<feature type="domain" description="NADH:flavin oxidoreductase/NADH oxidase N-terminal" evidence="6">
    <location>
        <begin position="3"/>
        <end position="339"/>
    </location>
</feature>
<protein>
    <submittedName>
        <fullName evidence="7">2,4-dienoyl-CoA reductase-like NADH-dependent reductase (Old Yellow Enzyme family)</fullName>
    </submittedName>
</protein>
<keyword evidence="5" id="KW-0560">Oxidoreductase</keyword>
<dbReference type="CDD" id="cd02932">
    <property type="entry name" value="OYE_YqiM_FMN"/>
    <property type="match status" value="1"/>
</dbReference>
<dbReference type="Proteomes" id="UP000320811">
    <property type="component" value="Unassembled WGS sequence"/>
</dbReference>
<evidence type="ECO:0000313" key="8">
    <source>
        <dbReference type="Proteomes" id="UP000320811"/>
    </source>
</evidence>
<reference evidence="7 8" key="1">
    <citation type="submission" date="2019-06" db="EMBL/GenBank/DDBJ databases">
        <title>Sorghum-associated microbial communities from plants grown in Nebraska, USA.</title>
        <authorList>
            <person name="Schachtman D."/>
        </authorList>
    </citation>
    <scope>NUCLEOTIDE SEQUENCE [LARGE SCALE GENOMIC DNA]</scope>
    <source>
        <strain evidence="7 8">1209</strain>
    </source>
</reference>
<dbReference type="InterPro" id="IPR013785">
    <property type="entry name" value="Aldolase_TIM"/>
</dbReference>
<evidence type="ECO:0000256" key="2">
    <source>
        <dbReference type="ARBA" id="ARBA00022630"/>
    </source>
</evidence>
<evidence type="ECO:0000256" key="4">
    <source>
        <dbReference type="ARBA" id="ARBA00022857"/>
    </source>
</evidence>
<evidence type="ECO:0000256" key="1">
    <source>
        <dbReference type="ARBA" id="ARBA00001917"/>
    </source>
</evidence>
<proteinExistence type="predicted"/>
<evidence type="ECO:0000313" key="7">
    <source>
        <dbReference type="EMBL" id="TWF34904.1"/>
    </source>
</evidence>
<keyword evidence="2" id="KW-0285">Flavoprotein</keyword>
<dbReference type="InterPro" id="IPR044152">
    <property type="entry name" value="YqjM-like"/>
</dbReference>
<dbReference type="Pfam" id="PF00724">
    <property type="entry name" value="Oxidored_FMN"/>
    <property type="match status" value="1"/>
</dbReference>
<keyword evidence="8" id="KW-1185">Reference proteome</keyword>
<dbReference type="Gene3D" id="3.20.20.70">
    <property type="entry name" value="Aldolase class I"/>
    <property type="match status" value="1"/>
</dbReference>
<dbReference type="EMBL" id="VIWO01000010">
    <property type="protein sequence ID" value="TWF34904.1"/>
    <property type="molecule type" value="Genomic_DNA"/>
</dbReference>
<dbReference type="OrthoDB" id="9772736at2"/>
<dbReference type="InterPro" id="IPR001155">
    <property type="entry name" value="OxRdtase_FMN_N"/>
</dbReference>
<comment type="caution">
    <text evidence="7">The sequence shown here is derived from an EMBL/GenBank/DDBJ whole genome shotgun (WGS) entry which is preliminary data.</text>
</comment>
<dbReference type="GO" id="GO:0050661">
    <property type="term" value="F:NADP binding"/>
    <property type="evidence" value="ECO:0007669"/>
    <property type="project" value="InterPro"/>
</dbReference>
<dbReference type="AlphaFoldDB" id="A0A561P9V6"/>
<dbReference type="RefSeq" id="WP_145673616.1">
    <property type="nucleotide sequence ID" value="NZ_VIWO01000010.1"/>
</dbReference>
<evidence type="ECO:0000256" key="3">
    <source>
        <dbReference type="ARBA" id="ARBA00022643"/>
    </source>
</evidence>
<evidence type="ECO:0000256" key="5">
    <source>
        <dbReference type="ARBA" id="ARBA00023002"/>
    </source>
</evidence>
<sequence>MSQLFSPLSLRKITLRNRITVSPMCEYSSTDGFANDWHLVHLGSRAVGGAGLVLTEAAAVSPEGRISIHDLGIWSDVHIPMLQRITAFIAAQGAIPGMQLAHAGRKASTVRPWEGSHALPRSEGGWQVVAPSAIPFNDVYPQPEALTETGIRKIQDDFKAAAIRVYQAGFQVLELHAAHGYLLHNFLSPLSNQRTDEYGGSFENRIRMVLETIAALRSVWPEEYPLLLRISATDWAEGGWNLDESVKLATIVKDKGVDLVDCSSGGLAAHQKISIGPLYQTPFAERIRKEAGIATGAVGLITTAQQAAGIIDEGKADMVLMARELLRDPYFPLRAAHELDAAVKWPVQYERAKYRK</sequence>
<dbReference type="PANTHER" id="PTHR43303">
    <property type="entry name" value="NADPH DEHYDROGENASE C23G7.10C-RELATED"/>
    <property type="match status" value="1"/>
</dbReference>
<dbReference type="GO" id="GO:0010181">
    <property type="term" value="F:FMN binding"/>
    <property type="evidence" value="ECO:0007669"/>
    <property type="project" value="InterPro"/>
</dbReference>
<keyword evidence="4" id="KW-0521">NADP</keyword>
<gene>
    <name evidence="7" type="ORF">FHW36_110103</name>
</gene>
<organism evidence="7 8">
    <name type="scientific">Chitinophaga polysaccharea</name>
    <dbReference type="NCBI Taxonomy" id="1293035"/>
    <lineage>
        <taxon>Bacteria</taxon>
        <taxon>Pseudomonadati</taxon>
        <taxon>Bacteroidota</taxon>
        <taxon>Chitinophagia</taxon>
        <taxon>Chitinophagales</taxon>
        <taxon>Chitinophagaceae</taxon>
        <taxon>Chitinophaga</taxon>
    </lineage>
</organism>
<accession>A0A561P9V6</accession>